<keyword evidence="2" id="KW-0521">NADP</keyword>
<dbReference type="CDD" id="cd02149">
    <property type="entry name" value="NfsB-like"/>
    <property type="match status" value="1"/>
</dbReference>
<evidence type="ECO:0000313" key="5">
    <source>
        <dbReference type="EMBL" id="OQX04782.1"/>
    </source>
</evidence>
<dbReference type="Gene3D" id="3.40.109.10">
    <property type="entry name" value="NADH Oxidase"/>
    <property type="match status" value="1"/>
</dbReference>
<comment type="caution">
    <text evidence="5">The sequence shown here is derived from an EMBL/GenBank/DDBJ whole genome shotgun (WGS) entry which is preliminary data.</text>
</comment>
<name>A0A1Y1QGL3_9GAMM</name>
<evidence type="ECO:0000256" key="2">
    <source>
        <dbReference type="ARBA" id="ARBA00022857"/>
    </source>
</evidence>
<keyword evidence="3" id="KW-0560">Oxidoreductase</keyword>
<dbReference type="InterPro" id="IPR033878">
    <property type="entry name" value="NfsB-like"/>
</dbReference>
<proteinExistence type="inferred from homology"/>
<evidence type="ECO:0000259" key="4">
    <source>
        <dbReference type="Pfam" id="PF00881"/>
    </source>
</evidence>
<dbReference type="PANTHER" id="PTHR43673">
    <property type="entry name" value="NAD(P)H NITROREDUCTASE YDGI-RELATED"/>
    <property type="match status" value="1"/>
</dbReference>
<feature type="domain" description="Nitroreductase" evidence="4">
    <location>
        <begin position="10"/>
        <end position="187"/>
    </location>
</feature>
<dbReference type="Proteomes" id="UP000192491">
    <property type="component" value="Unassembled WGS sequence"/>
</dbReference>
<organism evidence="5 6">
    <name type="scientific">Thiothrix lacustris</name>
    <dbReference type="NCBI Taxonomy" id="525917"/>
    <lineage>
        <taxon>Bacteria</taxon>
        <taxon>Pseudomonadati</taxon>
        <taxon>Pseudomonadota</taxon>
        <taxon>Gammaproteobacteria</taxon>
        <taxon>Thiotrichales</taxon>
        <taxon>Thiotrichaceae</taxon>
        <taxon>Thiothrix</taxon>
    </lineage>
</organism>
<accession>A0A1Y1QGL3</accession>
<evidence type="ECO:0000313" key="6">
    <source>
        <dbReference type="Proteomes" id="UP000192491"/>
    </source>
</evidence>
<evidence type="ECO:0000256" key="3">
    <source>
        <dbReference type="ARBA" id="ARBA00023002"/>
    </source>
</evidence>
<gene>
    <name evidence="5" type="ORF">BWK73_35265</name>
</gene>
<sequence>MTAFLQAMNFRHACKKFDPQRTIATEDFQQILEFGRLSPSSFGMEHWHFVVVQTPELREKLREACWNQPQITESSHVVVILAKIAAVEPGTDYVQRIFGRRGLPADAQQAYLERYAAHNAHEIQPYMNTFAWSSKQCYLALANMMTGAASLGIDSCPIEGFSRSAVEALLAINPQQYGVVAAVTFGYRAGEQTPRLRQPLADLVEYR</sequence>
<dbReference type="EMBL" id="MTEJ01000320">
    <property type="protein sequence ID" value="OQX04782.1"/>
    <property type="molecule type" value="Genomic_DNA"/>
</dbReference>
<reference evidence="5 6" key="1">
    <citation type="submission" date="2017-01" db="EMBL/GenBank/DDBJ databases">
        <title>Novel large sulfur bacteria in the metagenomes of groundwater-fed chemosynthetic microbial mats in the Lake Huron basin.</title>
        <authorList>
            <person name="Sharrar A.M."/>
            <person name="Flood B.E."/>
            <person name="Bailey J.V."/>
            <person name="Jones D.S."/>
            <person name="Biddanda B."/>
            <person name="Ruberg S.A."/>
            <person name="Marcus D.N."/>
            <person name="Dick G.J."/>
        </authorList>
    </citation>
    <scope>NUCLEOTIDE SEQUENCE [LARGE SCALE GENOMIC DNA]</scope>
    <source>
        <strain evidence="5">A8</strain>
    </source>
</reference>
<dbReference type="Pfam" id="PF00881">
    <property type="entry name" value="Nitroreductase"/>
    <property type="match status" value="1"/>
</dbReference>
<dbReference type="InterPro" id="IPR029479">
    <property type="entry name" value="Nitroreductase"/>
</dbReference>
<protein>
    <submittedName>
        <fullName evidence="5">NAD(P)H-dependent oxidoreductase</fullName>
    </submittedName>
</protein>
<dbReference type="GO" id="GO:0016491">
    <property type="term" value="F:oxidoreductase activity"/>
    <property type="evidence" value="ECO:0007669"/>
    <property type="project" value="UniProtKB-KW"/>
</dbReference>
<dbReference type="InterPro" id="IPR000415">
    <property type="entry name" value="Nitroreductase-like"/>
</dbReference>
<dbReference type="AlphaFoldDB" id="A0A1Y1QGL3"/>
<dbReference type="SUPFAM" id="SSF55469">
    <property type="entry name" value="FMN-dependent nitroreductase-like"/>
    <property type="match status" value="1"/>
</dbReference>
<comment type="similarity">
    <text evidence="1">Belongs to the nitroreductase family.</text>
</comment>
<evidence type="ECO:0000256" key="1">
    <source>
        <dbReference type="ARBA" id="ARBA00007118"/>
    </source>
</evidence>